<dbReference type="FunFam" id="3.10.20.410:FF:000001">
    <property type="entry name" value="Fimbrial outer membrane usher protein"/>
    <property type="match status" value="1"/>
</dbReference>
<keyword evidence="3 9" id="KW-0813">Transport</keyword>
<evidence type="ECO:0000256" key="8">
    <source>
        <dbReference type="ARBA" id="ARBA00023237"/>
    </source>
</evidence>
<dbReference type="FunFam" id="2.60.40.3110:FF:000001">
    <property type="entry name" value="Putative fimbrial outer membrane usher"/>
    <property type="match status" value="1"/>
</dbReference>
<keyword evidence="6" id="KW-0732">Signal</keyword>
<proteinExistence type="inferred from homology"/>
<dbReference type="Pfam" id="PF13954">
    <property type="entry name" value="PapC_N"/>
    <property type="match status" value="1"/>
</dbReference>
<keyword evidence="4 9" id="KW-1029">Fimbrium biogenesis</keyword>
<feature type="compositionally biased region" description="Basic residues" evidence="10">
    <location>
        <begin position="519"/>
        <end position="529"/>
    </location>
</feature>
<dbReference type="PROSITE" id="PS01151">
    <property type="entry name" value="FIMBRIAL_USHER"/>
    <property type="match status" value="1"/>
</dbReference>
<dbReference type="InterPro" id="IPR018030">
    <property type="entry name" value="Fimbrial_membr_usher_CS"/>
</dbReference>
<dbReference type="Gene3D" id="3.10.20.410">
    <property type="match status" value="1"/>
</dbReference>
<feature type="region of interest" description="Disordered" evidence="10">
    <location>
        <begin position="519"/>
        <end position="540"/>
    </location>
</feature>
<dbReference type="GO" id="GO:0015473">
    <property type="term" value="F:fimbrial usher porin activity"/>
    <property type="evidence" value="ECO:0007669"/>
    <property type="project" value="InterPro"/>
</dbReference>
<evidence type="ECO:0000256" key="9">
    <source>
        <dbReference type="RuleBase" id="RU003884"/>
    </source>
</evidence>
<dbReference type="Gene3D" id="2.60.40.3110">
    <property type="match status" value="1"/>
</dbReference>
<dbReference type="InterPro" id="IPR037224">
    <property type="entry name" value="PapC_N_sf"/>
</dbReference>
<dbReference type="InterPro" id="IPR000015">
    <property type="entry name" value="Fimb_usher"/>
</dbReference>
<dbReference type="InterPro" id="IPR025885">
    <property type="entry name" value="PapC_N"/>
</dbReference>
<feature type="domain" description="PapC N-terminal" evidence="11">
    <location>
        <begin position="61"/>
        <end position="206"/>
    </location>
</feature>
<dbReference type="GO" id="GO:0009297">
    <property type="term" value="P:pilus assembly"/>
    <property type="evidence" value="ECO:0007669"/>
    <property type="project" value="InterPro"/>
</dbReference>
<dbReference type="AlphaFoldDB" id="A0A377M3I8"/>
<keyword evidence="7 9" id="KW-0472">Membrane</keyword>
<dbReference type="PANTHER" id="PTHR30451">
    <property type="entry name" value="OUTER MEMBRANE USHER PROTEIN"/>
    <property type="match status" value="1"/>
</dbReference>
<keyword evidence="5 9" id="KW-0812">Transmembrane</keyword>
<reference evidence="12 13" key="1">
    <citation type="submission" date="2018-06" db="EMBL/GenBank/DDBJ databases">
        <authorList>
            <consortium name="Pathogen Informatics"/>
            <person name="Doyle S."/>
        </authorList>
    </citation>
    <scope>NUCLEOTIDE SEQUENCE [LARGE SCALE GENOMIC DNA]</scope>
    <source>
        <strain evidence="12 13">NCTC10005</strain>
    </source>
</reference>
<evidence type="ECO:0000256" key="5">
    <source>
        <dbReference type="ARBA" id="ARBA00022692"/>
    </source>
</evidence>
<evidence type="ECO:0000256" key="4">
    <source>
        <dbReference type="ARBA" id="ARBA00022558"/>
    </source>
</evidence>
<evidence type="ECO:0000259" key="11">
    <source>
        <dbReference type="Pfam" id="PF13954"/>
    </source>
</evidence>
<accession>A0A377M3I8</accession>
<gene>
    <name evidence="12" type="primary">fimD_7</name>
    <name evidence="12" type="ORF">NCTC10005_05982</name>
</gene>
<evidence type="ECO:0000256" key="3">
    <source>
        <dbReference type="ARBA" id="ARBA00022448"/>
    </source>
</evidence>
<protein>
    <submittedName>
        <fullName evidence="12">Outer membrane usher protein lpfC</fullName>
    </submittedName>
</protein>
<evidence type="ECO:0000256" key="7">
    <source>
        <dbReference type="ARBA" id="ARBA00023136"/>
    </source>
</evidence>
<dbReference type="Pfam" id="PF00577">
    <property type="entry name" value="Usher"/>
    <property type="match status" value="1"/>
</dbReference>
<comment type="similarity">
    <text evidence="2 9">Belongs to the fimbrial export usher family.</text>
</comment>
<evidence type="ECO:0000313" key="12">
    <source>
        <dbReference type="EMBL" id="STQ13177.1"/>
    </source>
</evidence>
<evidence type="ECO:0000256" key="10">
    <source>
        <dbReference type="SAM" id="MobiDB-lite"/>
    </source>
</evidence>
<evidence type="ECO:0000313" key="13">
    <source>
        <dbReference type="Proteomes" id="UP000255106"/>
    </source>
</evidence>
<dbReference type="EMBL" id="UGJB01000004">
    <property type="protein sequence ID" value="STQ13177.1"/>
    <property type="molecule type" value="Genomic_DNA"/>
</dbReference>
<comment type="subcellular location">
    <subcellularLocation>
        <location evidence="1 9">Cell outer membrane</location>
        <topology evidence="1 9">Multi-pass membrane protein</topology>
    </subcellularLocation>
</comment>
<evidence type="ECO:0000256" key="1">
    <source>
        <dbReference type="ARBA" id="ARBA00004571"/>
    </source>
</evidence>
<dbReference type="PANTHER" id="PTHR30451:SF21">
    <property type="entry name" value="FIMBRIAL USHER DOMAIN-CONTAINING PROTEIN YDET-RELATED"/>
    <property type="match status" value="1"/>
</dbReference>
<organism evidence="12 13">
    <name type="scientific">Enterobacter cloacae</name>
    <dbReference type="NCBI Taxonomy" id="550"/>
    <lineage>
        <taxon>Bacteria</taxon>
        <taxon>Pseudomonadati</taxon>
        <taxon>Pseudomonadota</taxon>
        <taxon>Gammaproteobacteria</taxon>
        <taxon>Enterobacterales</taxon>
        <taxon>Enterobacteriaceae</taxon>
        <taxon>Enterobacter</taxon>
        <taxon>Enterobacter cloacae complex</taxon>
    </lineage>
</organism>
<keyword evidence="8 9" id="KW-0998">Cell outer membrane</keyword>
<sequence length="540" mass="58824">MITAVLASPIAHRLNNVWNSEIIMSWDYSTEPPKQHGRSMLIALGCTLLGVCVQKVLADDYFNPALLDIDNPGQGKTDLSIYEIGPGQAPGKYHVDVYVNNNKVASKEIEFTLKKDASGKSTLQPCLSAAQLKSFGINIEKFGQDDKAQCIDLSVIPSASATFHVNPQQLLLSIPQTAIIQVPRDYVDPQEYDEGINALLLNYSFAAGNNRGKGENGSDQRSEFLNLRPGLNLGAWRFRNYSTWSKTSGDGDAESQFSSVYTYAQRDIIALGGNVTFGQSSSPFDVFDSISYTGAQIASDDDMLPDSMKGFAPVIRGTAHSNAQVIVRQNGYVIYQNYVAPGAFEINDLYPTGGSGDLKVTVKETDGSEQHFVVPYASVPVLQREGRFKYSLTAGRYRSYDNDVEKTPFMQGTAIYGLPYGFTVYGGVQASQYYDALALGVGKNIGDLGPFRWMSPTPNQRCRIRTPLVGAPGASATAKISPPPVPIFPLLAIAITARGSTPCRTRWIPIPVMTTGKRRTRAAAARRRLSTSPWAGRLVP</sequence>
<dbReference type="SUPFAM" id="SSF141729">
    <property type="entry name" value="FimD N-terminal domain-like"/>
    <property type="match status" value="1"/>
</dbReference>
<evidence type="ECO:0000256" key="6">
    <source>
        <dbReference type="ARBA" id="ARBA00022729"/>
    </source>
</evidence>
<evidence type="ECO:0000256" key="2">
    <source>
        <dbReference type="ARBA" id="ARBA00008064"/>
    </source>
</evidence>
<dbReference type="Proteomes" id="UP000255106">
    <property type="component" value="Unassembled WGS sequence"/>
</dbReference>
<dbReference type="GO" id="GO:0009279">
    <property type="term" value="C:cell outer membrane"/>
    <property type="evidence" value="ECO:0007669"/>
    <property type="project" value="UniProtKB-SubCell"/>
</dbReference>
<name>A0A377M3I8_ENTCL</name>